<keyword evidence="1" id="KW-1133">Transmembrane helix</keyword>
<proteinExistence type="predicted"/>
<keyword evidence="1" id="KW-0472">Membrane</keyword>
<evidence type="ECO:0000256" key="1">
    <source>
        <dbReference type="SAM" id="Phobius"/>
    </source>
</evidence>
<organism evidence="2 3">
    <name type="scientific">Streptomyces sp. 900105245</name>
    <dbReference type="NCBI Taxonomy" id="3154379"/>
    <lineage>
        <taxon>Bacteria</taxon>
        <taxon>Bacillati</taxon>
        <taxon>Actinomycetota</taxon>
        <taxon>Actinomycetes</taxon>
        <taxon>Kitasatosporales</taxon>
        <taxon>Streptomycetaceae</taxon>
        <taxon>Streptomyces</taxon>
    </lineage>
</organism>
<evidence type="ECO:0000313" key="2">
    <source>
        <dbReference type="EMBL" id="MER6428172.1"/>
    </source>
</evidence>
<dbReference type="Proteomes" id="UP001470023">
    <property type="component" value="Unassembled WGS sequence"/>
</dbReference>
<protein>
    <recommendedName>
        <fullName evidence="4">Integral membrane protein</fullName>
    </recommendedName>
</protein>
<feature type="transmembrane region" description="Helical" evidence="1">
    <location>
        <begin position="43"/>
        <end position="64"/>
    </location>
</feature>
<evidence type="ECO:0000313" key="3">
    <source>
        <dbReference type="Proteomes" id="UP001470023"/>
    </source>
</evidence>
<comment type="caution">
    <text evidence="2">The sequence shown here is derived from an EMBL/GenBank/DDBJ whole genome shotgun (WGS) entry which is preliminary data.</text>
</comment>
<name>A0ABV1U362_9ACTN</name>
<accession>A0ABV1U362</accession>
<evidence type="ECO:0008006" key="4">
    <source>
        <dbReference type="Google" id="ProtNLM"/>
    </source>
</evidence>
<reference evidence="2 3" key="1">
    <citation type="submission" date="2024-06" db="EMBL/GenBank/DDBJ databases">
        <title>The Natural Products Discovery Center: Release of the First 8490 Sequenced Strains for Exploring Actinobacteria Biosynthetic Diversity.</title>
        <authorList>
            <person name="Kalkreuter E."/>
            <person name="Kautsar S.A."/>
            <person name="Yang D."/>
            <person name="Bader C.D."/>
            <person name="Teijaro C.N."/>
            <person name="Fluegel L."/>
            <person name="Davis C.M."/>
            <person name="Simpson J.R."/>
            <person name="Lauterbach L."/>
            <person name="Steele A.D."/>
            <person name="Gui C."/>
            <person name="Meng S."/>
            <person name="Li G."/>
            <person name="Viehrig K."/>
            <person name="Ye F."/>
            <person name="Su P."/>
            <person name="Kiefer A.F."/>
            <person name="Nichols A."/>
            <person name="Cepeda A.J."/>
            <person name="Yan W."/>
            <person name="Fan B."/>
            <person name="Jiang Y."/>
            <person name="Adhikari A."/>
            <person name="Zheng C.-J."/>
            <person name="Schuster L."/>
            <person name="Cowan T.M."/>
            <person name="Smanski M.J."/>
            <person name="Chevrette M.G."/>
            <person name="De Carvalho L.P.S."/>
            <person name="Shen B."/>
        </authorList>
    </citation>
    <scope>NUCLEOTIDE SEQUENCE [LARGE SCALE GENOMIC DNA]</scope>
    <source>
        <strain evidence="2 3">NPDC001166</strain>
    </source>
</reference>
<dbReference type="EMBL" id="JBEPAZ010000006">
    <property type="protein sequence ID" value="MER6428172.1"/>
    <property type="molecule type" value="Genomic_DNA"/>
</dbReference>
<keyword evidence="3" id="KW-1185">Reference proteome</keyword>
<gene>
    <name evidence="2" type="ORF">ABT272_10540</name>
</gene>
<sequence length="187" mass="20214">MSGIASRASSEAPAPGDSVPVPALPRLGRTWYRRGAPYWLRRARTAVFAVLAMTLFSLFVLGLYEGVRDLLPSAAREVWDGVQVAASAVALVWGGVAQRREHREALLDPPDPDRALRARRDHERRVPGRIALGRGLVLLAAPVMPAIAAHVVGRLAVRLTVREYPSEVGARRRLEAQAAGPAPRKGA</sequence>
<keyword evidence="1" id="KW-0812">Transmembrane</keyword>
<dbReference type="RefSeq" id="WP_351946332.1">
    <property type="nucleotide sequence ID" value="NZ_JBEOZW010000051.1"/>
</dbReference>
<feature type="transmembrane region" description="Helical" evidence="1">
    <location>
        <begin position="136"/>
        <end position="157"/>
    </location>
</feature>